<comment type="caution">
    <text evidence="6">The sequence shown here is derived from an EMBL/GenBank/DDBJ whole genome shotgun (WGS) entry which is preliminary data.</text>
</comment>
<dbReference type="Gene3D" id="3.40.220.10">
    <property type="entry name" value="Leucine Aminopeptidase, subunit E, domain 1"/>
    <property type="match status" value="1"/>
</dbReference>
<dbReference type="SUPFAM" id="SSF53187">
    <property type="entry name" value="Zn-dependent exopeptidases"/>
    <property type="match status" value="1"/>
</dbReference>
<evidence type="ECO:0000313" key="6">
    <source>
        <dbReference type="EMBL" id="KKU06076.1"/>
    </source>
</evidence>
<protein>
    <submittedName>
        <fullName evidence="6">Putative cytosol aminopeptidase</fullName>
    </submittedName>
</protein>
<dbReference type="InterPro" id="IPR043472">
    <property type="entry name" value="Macro_dom-like"/>
</dbReference>
<dbReference type="InterPro" id="IPR000819">
    <property type="entry name" value="Peptidase_M17_C"/>
</dbReference>
<evidence type="ECO:0000259" key="5">
    <source>
        <dbReference type="PROSITE" id="PS00631"/>
    </source>
</evidence>
<evidence type="ECO:0000313" key="7">
    <source>
        <dbReference type="Proteomes" id="UP000034354"/>
    </source>
</evidence>
<comment type="similarity">
    <text evidence="1">Belongs to the peptidase M17 family.</text>
</comment>
<accession>A0A0G1MCR1</accession>
<dbReference type="InterPro" id="IPR011356">
    <property type="entry name" value="Leucine_aapep/pepB"/>
</dbReference>
<dbReference type="PANTHER" id="PTHR11963">
    <property type="entry name" value="LEUCINE AMINOPEPTIDASE-RELATED"/>
    <property type="match status" value="1"/>
</dbReference>
<feature type="domain" description="Cytosol aminopeptidase" evidence="5">
    <location>
        <begin position="349"/>
        <end position="356"/>
    </location>
</feature>
<proteinExistence type="inferred from homology"/>
<dbReference type="EMBL" id="LCKW01000060">
    <property type="protein sequence ID" value="KKU06076.1"/>
    <property type="molecule type" value="Genomic_DNA"/>
</dbReference>
<dbReference type="CDD" id="cd00433">
    <property type="entry name" value="Peptidase_M17"/>
    <property type="match status" value="1"/>
</dbReference>
<evidence type="ECO:0000256" key="2">
    <source>
        <dbReference type="ARBA" id="ARBA00022438"/>
    </source>
</evidence>
<reference evidence="6 7" key="1">
    <citation type="journal article" date="2015" name="Nature">
        <title>rRNA introns, odd ribosomes, and small enigmatic genomes across a large radiation of phyla.</title>
        <authorList>
            <person name="Brown C.T."/>
            <person name="Hug L.A."/>
            <person name="Thomas B.C."/>
            <person name="Sharon I."/>
            <person name="Castelle C.J."/>
            <person name="Singh A."/>
            <person name="Wilkins M.J."/>
            <person name="Williams K.H."/>
            <person name="Banfield J.F."/>
        </authorList>
    </citation>
    <scope>NUCLEOTIDE SEQUENCE [LARGE SCALE GENOMIC DNA]</scope>
</reference>
<evidence type="ECO:0000256" key="4">
    <source>
        <dbReference type="ARBA" id="ARBA00022801"/>
    </source>
</evidence>
<gene>
    <name evidence="6" type="ORF">UX09_C0060G0011</name>
</gene>
<keyword evidence="3" id="KW-0645">Protease</keyword>
<keyword evidence="4" id="KW-0378">Hydrolase</keyword>
<dbReference type="STRING" id="1618993.UX09_C0060G0011"/>
<dbReference type="GO" id="GO:0070006">
    <property type="term" value="F:metalloaminopeptidase activity"/>
    <property type="evidence" value="ECO:0007669"/>
    <property type="project" value="InterPro"/>
</dbReference>
<evidence type="ECO:0000256" key="1">
    <source>
        <dbReference type="ARBA" id="ARBA00009528"/>
    </source>
</evidence>
<name>A0A0G1MCR1_9BACT</name>
<dbReference type="Proteomes" id="UP000034354">
    <property type="component" value="Unassembled WGS sequence"/>
</dbReference>
<dbReference type="InterPro" id="IPR008283">
    <property type="entry name" value="Peptidase_M17_N"/>
</dbReference>
<dbReference type="GO" id="GO:0005737">
    <property type="term" value="C:cytoplasm"/>
    <property type="evidence" value="ECO:0007669"/>
    <property type="project" value="InterPro"/>
</dbReference>
<evidence type="ECO:0000256" key="3">
    <source>
        <dbReference type="ARBA" id="ARBA00022670"/>
    </source>
</evidence>
<keyword evidence="2 6" id="KW-0031">Aminopeptidase</keyword>
<dbReference type="PRINTS" id="PR00481">
    <property type="entry name" value="LAMNOPPTDASE"/>
</dbReference>
<dbReference type="Gene3D" id="3.40.630.10">
    <property type="entry name" value="Zn peptidases"/>
    <property type="match status" value="1"/>
</dbReference>
<dbReference type="Pfam" id="PF02789">
    <property type="entry name" value="Peptidase_M17_N"/>
    <property type="match status" value="1"/>
</dbReference>
<dbReference type="GO" id="GO:0030145">
    <property type="term" value="F:manganese ion binding"/>
    <property type="evidence" value="ECO:0007669"/>
    <property type="project" value="InterPro"/>
</dbReference>
<dbReference type="SUPFAM" id="SSF52949">
    <property type="entry name" value="Macro domain-like"/>
    <property type="match status" value="1"/>
</dbReference>
<sequence>MQFSIRKGELVKAEADLLVLNLFEGTKELQGASGDVDKALNGLLSEIIKEEKFEATPGSSLLIRPHDFCGCKKVLLVGLGKPEEFSEEIVRQAAAVSASEAKRLQIKHLISILHGAGNGKLPAKICAKAIAEGTALATYEYSKHKSEKKKKQELEVFEIVSHNPVHVREAKKGIELGEIYSRATILARDLVNEPASYMRPADLVDAAKKVVADNRGALRIKIYDRAALQRMGAGGILSVARGSDYSPFMVHLVYLPKKKTKKKIALVGKALTYDSGGISLKSSEHLVNMKCDMAGAAAVIGVFSALAELGIKHEVHGIFAACENMPSGRALVPGDVIKVMNKKTIEVLNTDAEGRLTLADTLTFAKRQKPDFMIDVATLTGACMIALGEEIAGVMSNRSGLAQEILSAAKIAGEKLWELPLEKNYKQLLKSEIADLKNIGGKYG</sequence>
<dbReference type="GO" id="GO:0006508">
    <property type="term" value="P:proteolysis"/>
    <property type="evidence" value="ECO:0007669"/>
    <property type="project" value="UniProtKB-KW"/>
</dbReference>
<dbReference type="PROSITE" id="PS00631">
    <property type="entry name" value="CYTOSOL_AP"/>
    <property type="match status" value="1"/>
</dbReference>
<dbReference type="Pfam" id="PF00883">
    <property type="entry name" value="Peptidase_M17"/>
    <property type="match status" value="1"/>
</dbReference>
<dbReference type="AlphaFoldDB" id="A0A0G1MCR1"/>
<dbReference type="PANTHER" id="PTHR11963:SF23">
    <property type="entry name" value="CYTOSOL AMINOPEPTIDASE"/>
    <property type="match status" value="1"/>
</dbReference>
<organism evidence="6 7">
    <name type="scientific">Candidatus Uhrbacteria bacterium GW2011_GWE2_45_35</name>
    <dbReference type="NCBI Taxonomy" id="1618993"/>
    <lineage>
        <taxon>Bacteria</taxon>
        <taxon>Candidatus Uhriibacteriota</taxon>
    </lineage>
</organism>
<feature type="non-terminal residue" evidence="6">
    <location>
        <position position="444"/>
    </location>
</feature>